<evidence type="ECO:0000313" key="9">
    <source>
        <dbReference type="Proteomes" id="UP000000343"/>
    </source>
</evidence>
<dbReference type="EMBL" id="CP002480">
    <property type="protein sequence ID" value="ADW68950.1"/>
    <property type="molecule type" value="Genomic_DNA"/>
</dbReference>
<reference evidence="9" key="1">
    <citation type="submission" date="2011-01" db="EMBL/GenBank/DDBJ databases">
        <title>Complete sequence of chromosome of Acidobacterium sp. MP5ACTX9.</title>
        <authorList>
            <consortium name="US DOE Joint Genome Institute"/>
            <person name="Lucas S."/>
            <person name="Copeland A."/>
            <person name="Lapidus A."/>
            <person name="Cheng J.-F."/>
            <person name="Goodwin L."/>
            <person name="Pitluck S."/>
            <person name="Teshima H."/>
            <person name="Detter J.C."/>
            <person name="Han C."/>
            <person name="Tapia R."/>
            <person name="Land M."/>
            <person name="Hauser L."/>
            <person name="Kyrpides N."/>
            <person name="Ivanova N."/>
            <person name="Ovchinnikova G."/>
            <person name="Pagani I."/>
            <person name="Rawat S.R."/>
            <person name="Mannisto M."/>
            <person name="Haggblom M.M."/>
            <person name="Woyke T."/>
        </authorList>
    </citation>
    <scope>NUCLEOTIDE SEQUENCE [LARGE SCALE GENOMIC DNA]</scope>
    <source>
        <strain evidence="9">MP5ACTX9</strain>
    </source>
</reference>
<dbReference type="UniPathway" id="UPA00068">
    <property type="reaction ID" value="UER00114"/>
</dbReference>
<dbReference type="EC" id="4.3.2.1" evidence="3 5"/>
<keyword evidence="5 8" id="KW-0456">Lyase</keyword>
<keyword evidence="5" id="KW-0028">Amino-acid biosynthesis</keyword>
<dbReference type="InterPro" id="IPR009049">
    <property type="entry name" value="Argininosuccinate_lyase"/>
</dbReference>
<evidence type="ECO:0000259" key="6">
    <source>
        <dbReference type="Pfam" id="PF00206"/>
    </source>
</evidence>
<dbReference type="GO" id="GO:0042450">
    <property type="term" value="P:L-arginine biosynthetic process via ornithine"/>
    <property type="evidence" value="ECO:0007669"/>
    <property type="project" value="UniProtKB-UniRule"/>
</dbReference>
<dbReference type="RefSeq" id="WP_013580269.1">
    <property type="nucleotide sequence ID" value="NC_015064.1"/>
</dbReference>
<keyword evidence="4 5" id="KW-0055">Arginine biosynthesis</keyword>
<organism evidence="9">
    <name type="scientific">Granulicella tundricola (strain ATCC BAA-1859 / DSM 23138 / MP5ACTX9)</name>
    <dbReference type="NCBI Taxonomy" id="1198114"/>
    <lineage>
        <taxon>Bacteria</taxon>
        <taxon>Pseudomonadati</taxon>
        <taxon>Acidobacteriota</taxon>
        <taxon>Terriglobia</taxon>
        <taxon>Terriglobales</taxon>
        <taxon>Acidobacteriaceae</taxon>
        <taxon>Granulicella</taxon>
    </lineage>
</organism>
<dbReference type="InterPro" id="IPR029419">
    <property type="entry name" value="Arg_succ_lyase_C"/>
</dbReference>
<dbReference type="NCBIfam" id="TIGR00838">
    <property type="entry name" value="argH"/>
    <property type="match status" value="1"/>
</dbReference>
<dbReference type="HOGENOM" id="CLU_027272_2_3_0"/>
<feature type="domain" description="Argininosuccinate lyase C-terminal" evidence="7">
    <location>
        <begin position="399"/>
        <end position="466"/>
    </location>
</feature>
<dbReference type="KEGG" id="acm:AciX9_1904"/>
<dbReference type="InterPro" id="IPR024083">
    <property type="entry name" value="Fumarase/histidase_N"/>
</dbReference>
<dbReference type="PANTHER" id="PTHR43814:SF1">
    <property type="entry name" value="ARGININOSUCCINATE LYASE"/>
    <property type="match status" value="1"/>
</dbReference>
<dbReference type="STRING" id="1198114.AciX9_1904"/>
<dbReference type="SUPFAM" id="SSF48557">
    <property type="entry name" value="L-aspartase-like"/>
    <property type="match status" value="1"/>
</dbReference>
<dbReference type="FunFam" id="1.20.200.10:FF:000015">
    <property type="entry name" value="argininosuccinate lyase isoform X2"/>
    <property type="match status" value="1"/>
</dbReference>
<evidence type="ECO:0000259" key="7">
    <source>
        <dbReference type="Pfam" id="PF14698"/>
    </source>
</evidence>
<dbReference type="GO" id="GO:0005829">
    <property type="term" value="C:cytosol"/>
    <property type="evidence" value="ECO:0007669"/>
    <property type="project" value="TreeGrafter"/>
</dbReference>
<dbReference type="Gene3D" id="1.10.40.30">
    <property type="entry name" value="Fumarase/aspartase (C-terminal domain)"/>
    <property type="match status" value="1"/>
</dbReference>
<comment type="catalytic activity">
    <reaction evidence="1 5">
        <text>2-(N(omega)-L-arginino)succinate = fumarate + L-arginine</text>
        <dbReference type="Rhea" id="RHEA:24020"/>
        <dbReference type="ChEBI" id="CHEBI:29806"/>
        <dbReference type="ChEBI" id="CHEBI:32682"/>
        <dbReference type="ChEBI" id="CHEBI:57472"/>
        <dbReference type="EC" id="4.3.2.1"/>
    </reaction>
</comment>
<dbReference type="Gene3D" id="1.20.200.10">
    <property type="entry name" value="Fumarase/aspartase (Central domain)"/>
    <property type="match status" value="1"/>
</dbReference>
<dbReference type="eggNOG" id="COG0165">
    <property type="taxonomic scope" value="Bacteria"/>
</dbReference>
<dbReference type="PANTHER" id="PTHR43814">
    <property type="entry name" value="ARGININOSUCCINATE LYASE"/>
    <property type="match status" value="1"/>
</dbReference>
<dbReference type="InterPro" id="IPR008948">
    <property type="entry name" value="L-Aspartase-like"/>
</dbReference>
<dbReference type="OrthoDB" id="9769623at2"/>
<sequence>MSNESPTKMWSGRFREPLYPGFESWQASFRVDVRLLRHELEASKAHAKTIAAAGILTPEELATTLEGLDSIPKRGAEEATKLTNMAFYAEIMKQRMPGIGMVHSSLGSLPMLYPNAEDIHHYVELQLNELIGTLALKLHTGRSRNEQIATDMRLFVREAIDEVIQGLKNWSVALITLAEQSGETVMPSYTHLQRAEPVLIAHWLLAYVEMLARDISRFQDARKRMNLCPLGSGAIAGATLALDRTITARELGFDAPTPNSMDATSDRDFMLDFTQACATLGLHISRFAEEITLHATAEFGFIDLPEAFSTGSSAMPQKKNPDLTELIRGKSARLIGSATTLSVLIKGLPLAYNKDLQEGQEPIFDAADTVTGMLALLPAFTAALKFKPARLKEAAETGYLNAMAGATYLSNKGVPFRKAHEIIGNAVRLGLESGRELNALTLPELQTLSPEFAEDFYQAITLEATLDCHDVIGGTARPRVSAALVTAKARLEK</sequence>
<accession>E8X054</accession>
<dbReference type="Pfam" id="PF00206">
    <property type="entry name" value="Lyase_1"/>
    <property type="match status" value="1"/>
</dbReference>
<proteinExistence type="inferred from homology"/>
<dbReference type="PRINTS" id="PR00149">
    <property type="entry name" value="FUMRATELYASE"/>
</dbReference>
<evidence type="ECO:0000256" key="5">
    <source>
        <dbReference type="HAMAP-Rule" id="MF_00006"/>
    </source>
</evidence>
<comment type="pathway">
    <text evidence="2 5">Amino-acid biosynthesis; L-arginine biosynthesis; L-arginine from L-ornithine and carbamoyl phosphate: step 3/3.</text>
</comment>
<feature type="domain" description="Fumarate lyase N-terminal" evidence="6">
    <location>
        <begin position="112"/>
        <end position="336"/>
    </location>
</feature>
<dbReference type="InterPro" id="IPR020557">
    <property type="entry name" value="Fumarate_lyase_CS"/>
</dbReference>
<evidence type="ECO:0000256" key="3">
    <source>
        <dbReference type="ARBA" id="ARBA00012338"/>
    </source>
</evidence>
<dbReference type="PRINTS" id="PR00145">
    <property type="entry name" value="ARGSUCLYASE"/>
</dbReference>
<dbReference type="Proteomes" id="UP000000343">
    <property type="component" value="Chromosome"/>
</dbReference>
<name>E8X054_GRATM</name>
<dbReference type="Gene3D" id="1.10.275.10">
    <property type="entry name" value="Fumarase/aspartase (N-terminal domain)"/>
    <property type="match status" value="2"/>
</dbReference>
<evidence type="ECO:0000313" key="8">
    <source>
        <dbReference type="EMBL" id="ADW68950.1"/>
    </source>
</evidence>
<dbReference type="InterPro" id="IPR022761">
    <property type="entry name" value="Fumarate_lyase_N"/>
</dbReference>
<comment type="subcellular location">
    <subcellularLocation>
        <location evidence="5">Cytoplasm</location>
    </subcellularLocation>
</comment>
<keyword evidence="5" id="KW-0963">Cytoplasm</keyword>
<dbReference type="AlphaFoldDB" id="E8X054"/>
<evidence type="ECO:0000256" key="2">
    <source>
        <dbReference type="ARBA" id="ARBA00004941"/>
    </source>
</evidence>
<evidence type="ECO:0000256" key="1">
    <source>
        <dbReference type="ARBA" id="ARBA00000985"/>
    </source>
</evidence>
<dbReference type="PROSITE" id="PS00163">
    <property type="entry name" value="FUMARATE_LYASES"/>
    <property type="match status" value="1"/>
</dbReference>
<comment type="similarity">
    <text evidence="5">Belongs to the lyase 1 family. Argininosuccinate lyase subfamily.</text>
</comment>
<gene>
    <name evidence="5" type="primary">argH</name>
    <name evidence="8" type="ordered locus">AciX9_1904</name>
</gene>
<dbReference type="PaxDb" id="1198114-AciX9_1904"/>
<keyword evidence="9" id="KW-1185">Reference proteome</keyword>
<dbReference type="Pfam" id="PF14698">
    <property type="entry name" value="ASL_C2"/>
    <property type="match status" value="1"/>
</dbReference>
<dbReference type="CDD" id="cd01359">
    <property type="entry name" value="Argininosuccinate_lyase"/>
    <property type="match status" value="1"/>
</dbReference>
<evidence type="ECO:0000256" key="4">
    <source>
        <dbReference type="ARBA" id="ARBA00022571"/>
    </source>
</evidence>
<dbReference type="InterPro" id="IPR000362">
    <property type="entry name" value="Fumarate_lyase_fam"/>
</dbReference>
<dbReference type="HAMAP" id="MF_00006">
    <property type="entry name" value="Arg_succ_lyase"/>
    <property type="match status" value="1"/>
</dbReference>
<dbReference type="GO" id="GO:0004056">
    <property type="term" value="F:argininosuccinate lyase activity"/>
    <property type="evidence" value="ECO:0007669"/>
    <property type="project" value="UniProtKB-UniRule"/>
</dbReference>
<protein>
    <recommendedName>
        <fullName evidence="3 5">Argininosuccinate lyase</fullName>
        <shortName evidence="5">ASAL</shortName>
        <ecNumber evidence="3 5">4.3.2.1</ecNumber>
    </recommendedName>
    <alternativeName>
        <fullName evidence="5">Arginosuccinase</fullName>
    </alternativeName>
</protein>